<proteinExistence type="inferred from homology"/>
<reference evidence="4 5" key="1">
    <citation type="submission" date="2019-09" db="EMBL/GenBank/DDBJ databases">
        <title>Bird 10,000 Genomes (B10K) Project - Family phase.</title>
        <authorList>
            <person name="Zhang G."/>
        </authorList>
    </citation>
    <scope>NUCLEOTIDE SEQUENCE [LARGE SCALE GENOMIC DNA]</scope>
    <source>
        <strain evidence="4">B10K-CU-031-13</strain>
        <tissue evidence="4">Muscle</tissue>
    </source>
</reference>
<feature type="non-terminal residue" evidence="4">
    <location>
        <position position="1"/>
    </location>
</feature>
<dbReference type="Proteomes" id="UP000540952">
    <property type="component" value="Unassembled WGS sequence"/>
</dbReference>
<dbReference type="PROSITE" id="PS01031">
    <property type="entry name" value="SHSP"/>
    <property type="match status" value="1"/>
</dbReference>
<accession>A0A7K4X0H2</accession>
<gene>
    <name evidence="4" type="primary">Hspb3_1</name>
    <name evidence="4" type="ORF">TACRUB_R12412</name>
</gene>
<dbReference type="Pfam" id="PF00011">
    <property type="entry name" value="HSP20"/>
    <property type="match status" value="1"/>
</dbReference>
<dbReference type="GO" id="GO:0016607">
    <property type="term" value="C:nuclear speck"/>
    <property type="evidence" value="ECO:0007669"/>
    <property type="project" value="TreeGrafter"/>
</dbReference>
<organism evidence="4 5">
    <name type="scientific">Tachuris rubrigastra</name>
    <dbReference type="NCBI Taxonomy" id="495162"/>
    <lineage>
        <taxon>Eukaryota</taxon>
        <taxon>Metazoa</taxon>
        <taxon>Chordata</taxon>
        <taxon>Craniata</taxon>
        <taxon>Vertebrata</taxon>
        <taxon>Euteleostomi</taxon>
        <taxon>Archelosauria</taxon>
        <taxon>Archosauria</taxon>
        <taxon>Dinosauria</taxon>
        <taxon>Saurischia</taxon>
        <taxon>Theropoda</taxon>
        <taxon>Coelurosauria</taxon>
        <taxon>Aves</taxon>
        <taxon>Neognathae</taxon>
        <taxon>Neoaves</taxon>
        <taxon>Telluraves</taxon>
        <taxon>Australaves</taxon>
        <taxon>Passeriformes</taxon>
        <taxon>Tyrannidae</taxon>
        <taxon>Tachuris</taxon>
    </lineage>
</organism>
<dbReference type="GO" id="GO:0005737">
    <property type="term" value="C:cytoplasm"/>
    <property type="evidence" value="ECO:0007669"/>
    <property type="project" value="TreeGrafter"/>
</dbReference>
<sequence length="148" mass="17009">VAEAVIRYWVETPVCCQDQFAVQELEAHKLDHSLYALPDPSTVSLSNRRCITESTAGDRKNGQEEENTCFQVFLDVVQFRPEDIIQTFQGWLLIKAQHGARMDKYCFISRKFTRQYKLPNGVENKYLSVLLCHDGILVVEIKNSVGRN</sequence>
<dbReference type="InterPro" id="IPR001436">
    <property type="entry name" value="Alpha-crystallin/sHSP_animal"/>
</dbReference>
<evidence type="ECO:0000259" key="3">
    <source>
        <dbReference type="PROSITE" id="PS01031"/>
    </source>
</evidence>
<evidence type="ECO:0000313" key="5">
    <source>
        <dbReference type="Proteomes" id="UP000540952"/>
    </source>
</evidence>
<protein>
    <submittedName>
        <fullName evidence="4">HSPB3 protein</fullName>
    </submittedName>
</protein>
<dbReference type="PRINTS" id="PR00299">
    <property type="entry name" value="ACRYSTALLIN"/>
</dbReference>
<comment type="caution">
    <text evidence="4">The sequence shown here is derived from an EMBL/GenBank/DDBJ whole genome shotgun (WGS) entry which is preliminary data.</text>
</comment>
<evidence type="ECO:0000256" key="2">
    <source>
        <dbReference type="RuleBase" id="RU003616"/>
    </source>
</evidence>
<feature type="non-terminal residue" evidence="4">
    <location>
        <position position="148"/>
    </location>
</feature>
<dbReference type="PANTHER" id="PTHR47097">
    <property type="entry name" value="HEAT SHOCK PROTEIN BETA-3"/>
    <property type="match status" value="1"/>
</dbReference>
<evidence type="ECO:0000256" key="1">
    <source>
        <dbReference type="PROSITE-ProRule" id="PRU00285"/>
    </source>
</evidence>
<name>A0A7K4X0H2_9TYRA</name>
<dbReference type="EMBL" id="VZRD01001032">
    <property type="protein sequence ID" value="NWR40293.1"/>
    <property type="molecule type" value="Genomic_DNA"/>
</dbReference>
<dbReference type="InterPro" id="IPR008978">
    <property type="entry name" value="HSP20-like_chaperone"/>
</dbReference>
<dbReference type="InterPro" id="IPR002068">
    <property type="entry name" value="A-crystallin/Hsp20_dom"/>
</dbReference>
<dbReference type="SUPFAM" id="SSF49764">
    <property type="entry name" value="HSP20-like chaperones"/>
    <property type="match status" value="1"/>
</dbReference>
<dbReference type="PANTHER" id="PTHR47097:SF1">
    <property type="entry name" value="HEAT SHOCK PROTEIN BETA-3"/>
    <property type="match status" value="1"/>
</dbReference>
<feature type="domain" description="SHSP" evidence="3">
    <location>
        <begin position="51"/>
        <end position="148"/>
    </location>
</feature>
<dbReference type="Gene3D" id="2.60.40.790">
    <property type="match status" value="1"/>
</dbReference>
<comment type="similarity">
    <text evidence="1 2">Belongs to the small heat shock protein (HSP20) family.</text>
</comment>
<dbReference type="AlphaFoldDB" id="A0A7K4X0H2"/>
<keyword evidence="5" id="KW-1185">Reference proteome</keyword>
<evidence type="ECO:0000313" key="4">
    <source>
        <dbReference type="EMBL" id="NWR40293.1"/>
    </source>
</evidence>
<dbReference type="InterPro" id="IPR033894">
    <property type="entry name" value="HSPB3"/>
</dbReference>